<evidence type="ECO:0000256" key="1">
    <source>
        <dbReference type="SAM" id="SignalP"/>
    </source>
</evidence>
<protein>
    <submittedName>
        <fullName evidence="2">TraB/GumN family protein</fullName>
    </submittedName>
</protein>
<evidence type="ECO:0000313" key="3">
    <source>
        <dbReference type="Proteomes" id="UP000503018"/>
    </source>
</evidence>
<dbReference type="EMBL" id="CP053015">
    <property type="protein sequence ID" value="QJQ32942.1"/>
    <property type="molecule type" value="Genomic_DNA"/>
</dbReference>
<dbReference type="InterPro" id="IPR047111">
    <property type="entry name" value="YbaP-like"/>
</dbReference>
<gene>
    <name evidence="2" type="ORF">GV829_11210</name>
</gene>
<dbReference type="CDD" id="cd14789">
    <property type="entry name" value="Tiki"/>
    <property type="match status" value="1"/>
</dbReference>
<dbReference type="KEGG" id="slan:GV829_11210"/>
<feature type="signal peptide" evidence="1">
    <location>
        <begin position="1"/>
        <end position="26"/>
    </location>
</feature>
<dbReference type="Pfam" id="PF01963">
    <property type="entry name" value="TraB_PrgY_gumN"/>
    <property type="match status" value="1"/>
</dbReference>
<proteinExistence type="predicted"/>
<name>A0A6M4AX65_9SPHN</name>
<reference evidence="2 3" key="1">
    <citation type="submission" date="2020-01" db="EMBL/GenBank/DDBJ databases">
        <title>Sphingomonas sp. strain CSW-10.</title>
        <authorList>
            <person name="Chen W.-M."/>
        </authorList>
    </citation>
    <scope>NUCLEOTIDE SEQUENCE [LARGE SCALE GENOMIC DNA]</scope>
    <source>
        <strain evidence="2 3">CSW-10</strain>
    </source>
</reference>
<evidence type="ECO:0000313" key="2">
    <source>
        <dbReference type="EMBL" id="QJQ32942.1"/>
    </source>
</evidence>
<dbReference type="PANTHER" id="PTHR40590">
    <property type="entry name" value="CYTOPLASMIC PROTEIN-RELATED"/>
    <property type="match status" value="1"/>
</dbReference>
<dbReference type="PROSITE" id="PS51318">
    <property type="entry name" value="TAT"/>
    <property type="match status" value="1"/>
</dbReference>
<dbReference type="Proteomes" id="UP000503018">
    <property type="component" value="Chromosome"/>
</dbReference>
<feature type="chain" id="PRO_5026678566" evidence="1">
    <location>
        <begin position="27"/>
        <end position="309"/>
    </location>
</feature>
<organism evidence="2 3">
    <name type="scientific">Sphingomonas lacunae</name>
    <dbReference type="NCBI Taxonomy" id="2698828"/>
    <lineage>
        <taxon>Bacteria</taxon>
        <taxon>Pseudomonadati</taxon>
        <taxon>Pseudomonadota</taxon>
        <taxon>Alphaproteobacteria</taxon>
        <taxon>Sphingomonadales</taxon>
        <taxon>Sphingomonadaceae</taxon>
        <taxon>Sphingomonas</taxon>
    </lineage>
</organism>
<dbReference type="PANTHER" id="PTHR40590:SF1">
    <property type="entry name" value="CYTOPLASMIC PROTEIN"/>
    <property type="match status" value="1"/>
</dbReference>
<dbReference type="InterPro" id="IPR006311">
    <property type="entry name" value="TAT_signal"/>
</dbReference>
<accession>A0A6M4AX65</accession>
<keyword evidence="3" id="KW-1185">Reference proteome</keyword>
<sequence>MIKFPLTRRLFATAALLLAPATPTLAQSAPATAPAAATAVDADPALWVVRDADTTIYLFGTVHALRPGLSWFDEAVADAFNASSEVIFEIPQDDDPAAMQSLIGSLGTAQDGRTLSSRLGEQERAVYSRAMEGLGLPPAAFEQLEPWVPGVLLSVLPLMQRGYDPAQGAERILFAAATAAGKRVGALETPREQLGFFDALPEKAQIKLLVEAAELAVSQEDKTATMINLWATGNADDLGRMINAEMEDDAELRDALLTRRNANWTQWIRTRMDQPGTVFIAVGAGHLAGNDSVQSMLTSGGITVTRLNY</sequence>
<dbReference type="AlphaFoldDB" id="A0A6M4AX65"/>
<keyword evidence="1" id="KW-0732">Signal</keyword>
<dbReference type="InterPro" id="IPR002816">
    <property type="entry name" value="TraB/PrgY/GumN_fam"/>
</dbReference>
<dbReference type="RefSeq" id="WP_169946709.1">
    <property type="nucleotide sequence ID" value="NZ_CP053015.1"/>
</dbReference>